<dbReference type="RefSeq" id="XP_028813950.1">
    <property type="nucleotide sequence ID" value="XM_028958117.1"/>
</dbReference>
<reference evidence="24" key="2">
    <citation type="submission" date="2025-08" db="UniProtKB">
        <authorList>
            <consortium name="Ensembl"/>
        </authorList>
    </citation>
    <scope>IDENTIFICATION</scope>
</reference>
<evidence type="ECO:0000256" key="3">
    <source>
        <dbReference type="ARBA" id="ARBA00004300"/>
    </source>
</evidence>
<comment type="function">
    <text evidence="15">Involved in base excision repair of DNA damaged by oxidation or by mutagenic agents. Acts as a DNA glycosylase that recognizes and removes damaged bases. Has a preference for oxidized pyrimidines, such as thymine glycol, formamidopyrimidine (Fapy) and 5-hydroxyuracil. Has marginal activity towards 8-oxoguanine. Has AP (apurinic/apyrimidinic) lyase activity and introduces nicks in the DNA strand. Cleaves the DNA backbone by beta-delta elimination to generate a single-strand break at the site of the removed base with both 3'- and 5'-phosphates. Has DNA glycosylase/lyase activity towards mismatched uracil and thymine, in particular in U:C and T:C mismatches. Specifically binds 5-hydroxymethylcytosine (5hmC), suggesting that it acts as a specific reader of 5hmC.</text>
</comment>
<dbReference type="GO" id="GO:0005634">
    <property type="term" value="C:nucleus"/>
    <property type="evidence" value="ECO:0007669"/>
    <property type="project" value="UniProtKB-SubCell"/>
</dbReference>
<evidence type="ECO:0000256" key="22">
    <source>
        <dbReference type="SAM" id="MobiDB-lite"/>
    </source>
</evidence>
<evidence type="ECO:0000256" key="4">
    <source>
        <dbReference type="ARBA" id="ARBA00022454"/>
    </source>
</evidence>
<dbReference type="GO" id="GO:0006284">
    <property type="term" value="P:base-excision repair"/>
    <property type="evidence" value="ECO:0007669"/>
    <property type="project" value="InterPro"/>
</dbReference>
<comment type="subcellular location">
    <subcellularLocation>
        <location evidence="2">Chromosome</location>
    </subcellularLocation>
    <subcellularLocation>
        <location evidence="3">Cytoplasm</location>
        <location evidence="3">Cytoskeleton</location>
        <location evidence="3">Microtubule organizing center</location>
        <location evidence="3">Centrosome</location>
    </subcellularLocation>
    <subcellularLocation>
        <location evidence="1">Nucleus</location>
    </subcellularLocation>
</comment>
<evidence type="ECO:0000256" key="15">
    <source>
        <dbReference type="ARBA" id="ARBA00055258"/>
    </source>
</evidence>
<dbReference type="PROSITE" id="PS51068">
    <property type="entry name" value="FPG_CAT"/>
    <property type="match status" value="1"/>
</dbReference>
<dbReference type="GO" id="GO:0005694">
    <property type="term" value="C:chromosome"/>
    <property type="evidence" value="ECO:0007669"/>
    <property type="project" value="UniProtKB-SubCell"/>
</dbReference>
<accession>A0AAY4DIV1</accession>
<evidence type="ECO:0000256" key="10">
    <source>
        <dbReference type="ARBA" id="ARBA00023212"/>
    </source>
</evidence>
<dbReference type="InterPro" id="IPR010979">
    <property type="entry name" value="Ribosomal_uS13-like_H2TH"/>
</dbReference>
<keyword evidence="14" id="KW-0326">Glycosidase</keyword>
<evidence type="ECO:0000256" key="5">
    <source>
        <dbReference type="ARBA" id="ARBA00022490"/>
    </source>
</evidence>
<evidence type="ECO:0000256" key="17">
    <source>
        <dbReference type="ARBA" id="ARBA00076846"/>
    </source>
</evidence>
<evidence type="ECO:0000259" key="23">
    <source>
        <dbReference type="PROSITE" id="PS51068"/>
    </source>
</evidence>
<dbReference type="GO" id="GO:0003906">
    <property type="term" value="F:DNA-(apurinic or apyrimidinic site) endonuclease activity"/>
    <property type="evidence" value="ECO:0007669"/>
    <property type="project" value="InterPro"/>
</dbReference>
<dbReference type="GeneTree" id="ENSGT00940000153230"/>
<evidence type="ECO:0000256" key="2">
    <source>
        <dbReference type="ARBA" id="ARBA00004286"/>
    </source>
</evidence>
<evidence type="ECO:0000256" key="20">
    <source>
        <dbReference type="ARBA" id="ARBA00082920"/>
    </source>
</evidence>
<dbReference type="InterPro" id="IPR012319">
    <property type="entry name" value="FPG_cat"/>
</dbReference>
<evidence type="ECO:0000313" key="25">
    <source>
        <dbReference type="Proteomes" id="UP000694580"/>
    </source>
</evidence>
<keyword evidence="11" id="KW-0456">Lyase</keyword>
<dbReference type="InterPro" id="IPR015371">
    <property type="entry name" value="Endonuclease-VIII_DNA-bd"/>
</dbReference>
<evidence type="ECO:0000256" key="7">
    <source>
        <dbReference type="ARBA" id="ARBA00022801"/>
    </source>
</evidence>
<dbReference type="GeneID" id="114766849"/>
<dbReference type="Pfam" id="PF09292">
    <property type="entry name" value="Neil1-DNA_bind"/>
    <property type="match status" value="1"/>
</dbReference>
<feature type="domain" description="Formamidopyrimidine-DNA glycosylase catalytic" evidence="23">
    <location>
        <begin position="2"/>
        <end position="123"/>
    </location>
</feature>
<evidence type="ECO:0000256" key="14">
    <source>
        <dbReference type="ARBA" id="ARBA00023295"/>
    </source>
</evidence>
<protein>
    <recommendedName>
        <fullName evidence="16">Endonuclease 8-like 1</fullName>
    </recommendedName>
    <alternativeName>
        <fullName evidence="19">DNA glycosylase/AP lyase Neil1</fullName>
    </alternativeName>
    <alternativeName>
        <fullName evidence="17">DNA-(apurinic or apyrimidinic site) lyase Neil1</fullName>
    </alternativeName>
    <alternativeName>
        <fullName evidence="21">Endonuclease VIII-like 1</fullName>
    </alternativeName>
    <alternativeName>
        <fullName evidence="18">Nei homolog 1</fullName>
    </alternativeName>
    <alternativeName>
        <fullName evidence="20">Nei-like protein 1</fullName>
    </alternativeName>
</protein>
<feature type="compositionally biased region" description="Basic and acidic residues" evidence="22">
    <location>
        <begin position="307"/>
        <end position="321"/>
    </location>
</feature>
<evidence type="ECO:0000256" key="18">
    <source>
        <dbReference type="ARBA" id="ARBA00079367"/>
    </source>
</evidence>
<feature type="region of interest" description="Disordered" evidence="22">
    <location>
        <begin position="284"/>
        <end position="406"/>
    </location>
</feature>
<dbReference type="SUPFAM" id="SSF46946">
    <property type="entry name" value="S13-like H2TH domain"/>
    <property type="match status" value="1"/>
</dbReference>
<gene>
    <name evidence="24" type="primary">NEIL1</name>
</gene>
<keyword evidence="8" id="KW-0238">DNA-binding</keyword>
<keyword evidence="6" id="KW-0227">DNA damage</keyword>
<dbReference type="FunFam" id="3.20.190.10:FF:000003">
    <property type="entry name" value="endonuclease 8-like 1 isoform X1"/>
    <property type="match status" value="1"/>
</dbReference>
<evidence type="ECO:0000256" key="11">
    <source>
        <dbReference type="ARBA" id="ARBA00023239"/>
    </source>
</evidence>
<dbReference type="Gene3D" id="3.20.190.10">
    <property type="entry name" value="MutM-like, N-terminal"/>
    <property type="match status" value="1"/>
</dbReference>
<dbReference type="GO" id="GO:0003677">
    <property type="term" value="F:DNA binding"/>
    <property type="evidence" value="ECO:0007669"/>
    <property type="project" value="UniProtKB-KW"/>
</dbReference>
<dbReference type="SUPFAM" id="SSF81624">
    <property type="entry name" value="N-terminal domain of MutM-like DNA repair proteins"/>
    <property type="match status" value="1"/>
</dbReference>
<dbReference type="AlphaFoldDB" id="A0AAY4DIV1"/>
<proteinExistence type="predicted"/>
<keyword evidence="13" id="KW-0511">Multifunctional enzyme</keyword>
<name>A0AAY4DIV1_9TELE</name>
<keyword evidence="10" id="KW-0206">Cytoskeleton</keyword>
<reference evidence="24" key="3">
    <citation type="submission" date="2025-09" db="UniProtKB">
        <authorList>
            <consortium name="Ensembl"/>
        </authorList>
    </citation>
    <scope>IDENTIFICATION</scope>
</reference>
<organism evidence="24 25">
    <name type="scientific">Denticeps clupeoides</name>
    <name type="common">denticle herring</name>
    <dbReference type="NCBI Taxonomy" id="299321"/>
    <lineage>
        <taxon>Eukaryota</taxon>
        <taxon>Metazoa</taxon>
        <taxon>Chordata</taxon>
        <taxon>Craniata</taxon>
        <taxon>Vertebrata</taxon>
        <taxon>Euteleostomi</taxon>
        <taxon>Actinopterygii</taxon>
        <taxon>Neopterygii</taxon>
        <taxon>Teleostei</taxon>
        <taxon>Clupei</taxon>
        <taxon>Clupeiformes</taxon>
        <taxon>Denticipitoidei</taxon>
        <taxon>Denticipitidae</taxon>
        <taxon>Denticeps</taxon>
    </lineage>
</organism>
<dbReference type="SMART" id="SM00898">
    <property type="entry name" value="Fapy_DNA_glyco"/>
    <property type="match status" value="1"/>
</dbReference>
<evidence type="ECO:0000256" key="1">
    <source>
        <dbReference type="ARBA" id="ARBA00004123"/>
    </source>
</evidence>
<dbReference type="GO" id="GO:0019104">
    <property type="term" value="F:DNA N-glycosylase activity"/>
    <property type="evidence" value="ECO:0007669"/>
    <property type="project" value="InterPro"/>
</dbReference>
<keyword evidence="4" id="KW-0158">Chromosome</keyword>
<evidence type="ECO:0000313" key="24">
    <source>
        <dbReference type="Ensembl" id="ENSDCDP00010044226.1"/>
    </source>
</evidence>
<dbReference type="PANTHER" id="PTHR22993">
    <property type="entry name" value="FORMAMIDOPYRIMIDINE-DNA GLYCOSYLASE"/>
    <property type="match status" value="1"/>
</dbReference>
<dbReference type="GO" id="GO:0005813">
    <property type="term" value="C:centrosome"/>
    <property type="evidence" value="ECO:0007669"/>
    <property type="project" value="UniProtKB-SubCell"/>
</dbReference>
<dbReference type="RefSeq" id="XP_028813951.1">
    <property type="nucleotide sequence ID" value="XM_028958118.1"/>
</dbReference>
<dbReference type="Ensembl" id="ENSDCDT00010054317.1">
    <property type="protein sequence ID" value="ENSDCDP00010044226.1"/>
    <property type="gene ID" value="ENSDCDG00010027413.1"/>
</dbReference>
<keyword evidence="9" id="KW-0234">DNA repair</keyword>
<dbReference type="SUPFAM" id="SSF57716">
    <property type="entry name" value="Glucocorticoid receptor-like (DNA-binding domain)"/>
    <property type="match status" value="1"/>
</dbReference>
<dbReference type="GO" id="GO:0008270">
    <property type="term" value="F:zinc ion binding"/>
    <property type="evidence" value="ECO:0007669"/>
    <property type="project" value="InterPro"/>
</dbReference>
<keyword evidence="12" id="KW-0539">Nucleus</keyword>
<evidence type="ECO:0000256" key="21">
    <source>
        <dbReference type="ARBA" id="ARBA00083344"/>
    </source>
</evidence>
<reference evidence="24 25" key="1">
    <citation type="submission" date="2020-06" db="EMBL/GenBank/DDBJ databases">
        <authorList>
            <consortium name="Wellcome Sanger Institute Data Sharing"/>
        </authorList>
    </citation>
    <scope>NUCLEOTIDE SEQUENCE [LARGE SCALE GENOMIC DNA]</scope>
</reference>
<dbReference type="Proteomes" id="UP000694580">
    <property type="component" value="Chromosome 17"/>
</dbReference>
<keyword evidence="5" id="KW-0963">Cytoplasm</keyword>
<dbReference type="Pfam" id="PF01149">
    <property type="entry name" value="Fapy_DNA_glyco"/>
    <property type="match status" value="1"/>
</dbReference>
<dbReference type="InterPro" id="IPR035937">
    <property type="entry name" value="FPG_N"/>
</dbReference>
<dbReference type="FunFam" id="1.10.8.50:FF:000007">
    <property type="entry name" value="endonuclease 8-like 1 isoform X1"/>
    <property type="match status" value="1"/>
</dbReference>
<evidence type="ECO:0000256" key="19">
    <source>
        <dbReference type="ARBA" id="ARBA00081872"/>
    </source>
</evidence>
<evidence type="ECO:0000256" key="13">
    <source>
        <dbReference type="ARBA" id="ARBA00023268"/>
    </source>
</evidence>
<sequence length="442" mass="49960">MPEGPELHMASLFVNRMCAGVVFSGDVEKSEVSKNPNVPFRCDAYRITARSRGKEVCLTLTPIKGQIKAAQTAEPMDVVFRFGMSGHFSFTSVTDLPKHAHLRFYTTDCPPRVLSFVDTRRFGRWHPSGSWQPDRGPCVILEYESFRGNVLSHLSDKAFDRPICEMLLNQKFFNGIGNYLRAEILYRAKIPPFVKARSVLESLETKYKEEVTGKEKTDHAGEGSRSERSDFLRLCHTVPMEVVEMDRKGYEPQNADYSGFVTWLQCYNVEGMNSLRDRNGRTVWFKGAPGPMTPKDAKTPKTKRIKKTDYTMTEEKKEKPVRLQRRGKQVGVAKKLQQSKTSNNIQSEERTGTSKQNGRTKAQRKTRASVLKSNQDRAKRPKGLLRVGEGTNKTSGTTRKGRSAGAAGKCAALKINFFYFLMRKAHLLQSHSARVMELEGEG</sequence>
<keyword evidence="25" id="KW-1185">Reference proteome</keyword>
<evidence type="ECO:0000256" key="9">
    <source>
        <dbReference type="ARBA" id="ARBA00023204"/>
    </source>
</evidence>
<evidence type="ECO:0000256" key="6">
    <source>
        <dbReference type="ARBA" id="ARBA00022763"/>
    </source>
</evidence>
<evidence type="ECO:0000256" key="16">
    <source>
        <dbReference type="ARBA" id="ARBA00073169"/>
    </source>
</evidence>
<dbReference type="CDD" id="cd08967">
    <property type="entry name" value="MeNeil1_N"/>
    <property type="match status" value="1"/>
</dbReference>
<dbReference type="GO" id="GO:0016829">
    <property type="term" value="F:lyase activity"/>
    <property type="evidence" value="ECO:0007669"/>
    <property type="project" value="UniProtKB-KW"/>
</dbReference>
<dbReference type="PANTHER" id="PTHR22993:SF27">
    <property type="entry name" value="ENDONUCLEASE 8-LIKE 1"/>
    <property type="match status" value="1"/>
</dbReference>
<dbReference type="Gene3D" id="1.10.8.50">
    <property type="match status" value="1"/>
</dbReference>
<feature type="compositionally biased region" description="Polar residues" evidence="22">
    <location>
        <begin position="336"/>
        <end position="346"/>
    </location>
</feature>
<keyword evidence="7" id="KW-0378">Hydrolase</keyword>
<evidence type="ECO:0000256" key="12">
    <source>
        <dbReference type="ARBA" id="ARBA00023242"/>
    </source>
</evidence>
<evidence type="ECO:0000256" key="8">
    <source>
        <dbReference type="ARBA" id="ARBA00023125"/>
    </source>
</evidence>